<dbReference type="SMART" id="SM00355">
    <property type="entry name" value="ZnF_C2H2"/>
    <property type="match status" value="30"/>
</dbReference>
<evidence type="ECO:0000256" key="5">
    <source>
        <dbReference type="PROSITE-ProRule" id="PRU00042"/>
    </source>
</evidence>
<feature type="region of interest" description="Disordered" evidence="6">
    <location>
        <begin position="672"/>
        <end position="697"/>
    </location>
</feature>
<feature type="region of interest" description="Disordered" evidence="6">
    <location>
        <begin position="2218"/>
        <end position="2237"/>
    </location>
</feature>
<feature type="compositionally biased region" description="Basic and acidic residues" evidence="6">
    <location>
        <begin position="2128"/>
        <end position="2137"/>
    </location>
</feature>
<feature type="domain" description="C2H2-type" evidence="7">
    <location>
        <begin position="2456"/>
        <end position="2480"/>
    </location>
</feature>
<dbReference type="InterPro" id="IPR013087">
    <property type="entry name" value="Znf_C2H2_type"/>
</dbReference>
<protein>
    <submittedName>
        <fullName evidence="8">Zinc finger protein 462-like isoform X2</fullName>
    </submittedName>
</protein>
<proteinExistence type="predicted"/>
<feature type="compositionally biased region" description="Polar residues" evidence="6">
    <location>
        <begin position="2147"/>
        <end position="2158"/>
    </location>
</feature>
<organism evidence="8 9">
    <name type="scientific">Xyrichtys novacula</name>
    <name type="common">Pearly razorfish</name>
    <name type="synonym">Hemipteronotus novacula</name>
    <dbReference type="NCBI Taxonomy" id="13765"/>
    <lineage>
        <taxon>Eukaryota</taxon>
        <taxon>Metazoa</taxon>
        <taxon>Chordata</taxon>
        <taxon>Craniata</taxon>
        <taxon>Vertebrata</taxon>
        <taxon>Euteleostomi</taxon>
        <taxon>Actinopterygii</taxon>
        <taxon>Neopterygii</taxon>
        <taxon>Teleostei</taxon>
        <taxon>Neoteleostei</taxon>
        <taxon>Acanthomorphata</taxon>
        <taxon>Eupercaria</taxon>
        <taxon>Labriformes</taxon>
        <taxon>Labridae</taxon>
        <taxon>Xyrichtys</taxon>
    </lineage>
</organism>
<dbReference type="GO" id="GO:0045944">
    <property type="term" value="P:positive regulation of transcription by RNA polymerase II"/>
    <property type="evidence" value="ECO:0007669"/>
    <property type="project" value="TreeGrafter"/>
</dbReference>
<evidence type="ECO:0000256" key="4">
    <source>
        <dbReference type="ARBA" id="ARBA00022833"/>
    </source>
</evidence>
<dbReference type="InterPro" id="IPR059058">
    <property type="entry name" value="Znf-C2H2_ZNF462"/>
</dbReference>
<feature type="domain" description="C2H2-type" evidence="7">
    <location>
        <begin position="632"/>
        <end position="660"/>
    </location>
</feature>
<dbReference type="FunFam" id="3.30.160.60:FF:000655">
    <property type="entry name" value="Zinc finger protein 462"/>
    <property type="match status" value="1"/>
</dbReference>
<keyword evidence="3 5" id="KW-0863">Zinc-finger</keyword>
<dbReference type="InterPro" id="IPR059059">
    <property type="entry name" value="Znf-C2H2_7th_ZNF462"/>
</dbReference>
<feature type="region of interest" description="Disordered" evidence="6">
    <location>
        <begin position="1207"/>
        <end position="1229"/>
    </location>
</feature>
<reference evidence="8" key="1">
    <citation type="submission" date="2023-08" db="EMBL/GenBank/DDBJ databases">
        <authorList>
            <person name="Alioto T."/>
            <person name="Alioto T."/>
            <person name="Gomez Garrido J."/>
        </authorList>
    </citation>
    <scope>NUCLEOTIDE SEQUENCE</scope>
</reference>
<feature type="region of interest" description="Disordered" evidence="6">
    <location>
        <begin position="446"/>
        <end position="489"/>
    </location>
</feature>
<feature type="compositionally biased region" description="Polar residues" evidence="6">
    <location>
        <begin position="446"/>
        <end position="455"/>
    </location>
</feature>
<keyword evidence="2" id="KW-0677">Repeat</keyword>
<dbReference type="EMBL" id="OY660875">
    <property type="protein sequence ID" value="CAJ1069194.1"/>
    <property type="molecule type" value="Genomic_DNA"/>
</dbReference>
<feature type="compositionally biased region" description="Basic and acidic residues" evidence="6">
    <location>
        <begin position="2374"/>
        <end position="2405"/>
    </location>
</feature>
<evidence type="ECO:0000256" key="3">
    <source>
        <dbReference type="ARBA" id="ARBA00022771"/>
    </source>
</evidence>
<accession>A0AAV1G872</accession>
<feature type="domain" description="C2H2-type" evidence="7">
    <location>
        <begin position="1082"/>
        <end position="1110"/>
    </location>
</feature>
<dbReference type="PROSITE" id="PS50157">
    <property type="entry name" value="ZINC_FINGER_C2H2_2"/>
    <property type="match status" value="6"/>
</dbReference>
<feature type="compositionally biased region" description="Polar residues" evidence="6">
    <location>
        <begin position="2338"/>
        <end position="2348"/>
    </location>
</feature>
<sequence length="2480" mass="282312">MQKDSVHIPTSGPMIPSQAVAQKSPTKCLPCGHCSLIFKSKVFLFEHLNKVHRFDVGAALTDAGLKHSETHKTVTDDSNYFECKNCKFKAVSLDDSQEHERQCQQKVVKKNGIQSNIISENHQAKIVVVLKKNEEISSVGPVKSSPKVTCTLSSSKDRKTYKRPLQTITKFLVPSAPTQLDDSSMSLLGTKETLILQESPSNSRPNSSGVFKVTAMPNIDMTTRDSSRCLLMDSFPDATSKQPKPQEQSGETPPNSVDKRPSNESSDGPPLKKAKKEHPKKANEGKQQPSSNPRLSLEFSEEEEEERKSEGKMGSSKVCVCKHCNFSAVGIGPISTHYQNYHPHVRFNAVYLQDPTDQSATFRCLKCPIEFSNVVKLKTHYTESHPETPDVLTMQTHELNLVFRCFVCPFTTDESKALKEHYKNKHPTHTVDNFLMYCRYLASKSPEGNESQLNTCGKVPSMEPPRKIPPVSTASKDAQKTPLSQPPTSMEADVAMYHCKNCTFAHKSVIVMHVHYQRSHPDEAVSIDTLKQSAHGASLTKSQTTSDKSPNHENVKSLPTEGNLDSQKSGIKDGPSKKRIKLILRNPMHIPKVVNSYLESHTAMTVEHEEDRSKRKKSPVDILSSSPPNKLFHCPRCSYSSTNITNVVGHHNTKHYGHEPTDTEEVASYSVEMEQRKSQMQVGTETEPSDSSRNEYKLKEDKVKEASVKKPNPFACPENLFYCQKCNFGSLTVKGVLNHQSKVHKLLKIDREHVIHYTALIRDQIEKSKSSENGFTAQLPLPNISNSKNNLFFCHFCNYSAISLDRVIRHYIGRHPSNKVKREQIRLYSSRILKKIGNSHLRKKEDKKKKAKVHLKVSESSLRAPQIQRIIQCHKCSYKTQHVYLLKRHMWQIHKVNRTVTEVLRMCYEQGTIKAGYHCETCVFSHETAEAVFDHCKKEHPKPHTLEYVVTRLHVGPTSTKNKRKKLQIKKADCPSEGNGMVEGLSSQSPGHSDTKMHSCKACSFKSDSLINLTHHYRAVHPWSVKEDGSVLDVMHSRKSSVSSQFEDQSNKHVTLHSYQEPLEFEDFSDSPEKVTKSSKKTKCHHCNARFPDQHNLHIHLRLEHPDHAQMSVSEPEKKQTQSCVHVFKCLYCTYVNTNHHGVLTHCQMRHPNLRSEAGSLYIDGDHLSNMKGCLKKTGQGLRVSGYMCNTCPQMCATLEKLNKHHSKNHDETKSTPPPELSTGPQKTQVKIRSNHGFISKASVLRKKMYTLVKCPHCNYKATTKIGLHRHILLYHSQATGAGSVDPVYKCVLCSSSYSRKKHLGSHYKTKHGKESYRKYFLPLKELAEKKPWPSSQDVLLSQYYGNSSEESVSNPETGENKMLVLLCPCCPYVNATHHGVLTHCQMMHPDFVARADELKAVEILPTNVVGFSKGGRVARGFRCKKCSQIYASVKKLKTHWERDHNRTAERATELSIKDTEEKQQDHEFQHSVLEAFALKNDPPADSGPGTDLTHQMETPMMDQQTTTPEKNKEWLYECHICTYKAFFRRYLQSHYRKFHKMDVLTTFNILEKYNKRKTISPQSGGSEAVKCKMCPDLMFDSPELLLDHFRIAHNSNQVLDFIILSRRSKRTTGLYKCIHCSKQLNGIRKMVHHLDRHRDNEIAKRKAMDVKDKETETSDVVPKDKPVEQAEVPMLETVEELSKWNVTPVVTLALPTSPLKSPAKPAHPEEDSVDDIPTCKLCGRTFMSLRGLRSHERSHEALAAIRKHTLPYSFPKHKVNKYIIYKPDTTKPFVCSFCSYRTNVMGLWRRHFMKNHHDVLTDPTAADQDLEEDSAQSDTEPPNLSEERIIFPEHHEKPETHKRSLYSEPPDVQRQLTQYDMLAQGGASSQAAVKETMMLESSVLYCDLCNFNTEHQSSLRRHYHNRHGKKMLRCKDCSFFTGSRKRLEMHMEMGHFSHHSEPTHQKHLSCPFCLYQTKNKNSMIDHIILHREERLVPIEVRRPKLSRYLQGIVFRCHKCTYTCGSPENLRLHMMKHDDIKPYKCRLCFFDCTRLSDLEAHLSDKHQVVRNHELVGQVCLNQLEARVGQMSKYEEEPSSDSEQLNVDTEIVKKEAMVSGYDEVQEETQTEHLPGNILIKLEETYHKQIEDSTNRAEEEPGSPPLDPQNENFKLSTSGQEELEQDQHEQAGTGLLSDPVQGQGAENVEDQNMCESMEFQSCNPSVKQQTEEDEAQAQLTEAEDSCPRVTHKKEEAEDGVSISEIAEKERANKLHVKLDVKDSIPEINEKMDQDLEGLMGHNIVKILNEESSITAANNPESVVSMVEEKSPESKFKVQCEIDALTLMPNCAQLKISHVESSGVSMTTSQKDLLDKQQNSEEIRDPYGEMPVLKNEYLNEERNPRGCYEDSNQSDHLEEKQDKKHNTSEGDEDGCTDQEHEEVDGTKDANKPHELEGALQVTEEDNEEHCRVSTEDKQFTCELCGRNLMNSSDLQRHVVRHGL</sequence>
<evidence type="ECO:0000256" key="1">
    <source>
        <dbReference type="ARBA" id="ARBA00022723"/>
    </source>
</evidence>
<feature type="region of interest" description="Disordered" evidence="6">
    <location>
        <begin position="533"/>
        <end position="577"/>
    </location>
</feature>
<feature type="region of interest" description="Disordered" evidence="6">
    <location>
        <begin position="604"/>
        <end position="625"/>
    </location>
</feature>
<dbReference type="InterPro" id="IPR036236">
    <property type="entry name" value="Znf_C2H2_sf"/>
</dbReference>
<evidence type="ECO:0000313" key="8">
    <source>
        <dbReference type="EMBL" id="CAJ1069194.1"/>
    </source>
</evidence>
<name>A0AAV1G872_XYRNO</name>
<dbReference type="GO" id="GO:0008270">
    <property type="term" value="F:zinc ion binding"/>
    <property type="evidence" value="ECO:0007669"/>
    <property type="project" value="UniProtKB-KW"/>
</dbReference>
<keyword evidence="9" id="KW-1185">Reference proteome</keyword>
<gene>
    <name evidence="8" type="ORF">XNOV1_A033470</name>
</gene>
<dbReference type="Pfam" id="PF23225">
    <property type="entry name" value="zf-C2H2_7th_ZNF462"/>
    <property type="match status" value="3"/>
</dbReference>
<feature type="region of interest" description="Disordered" evidence="6">
    <location>
        <begin position="2128"/>
        <end position="2181"/>
    </location>
</feature>
<feature type="domain" description="C2H2-type" evidence="7">
    <location>
        <begin position="1995"/>
        <end position="2022"/>
    </location>
</feature>
<keyword evidence="1" id="KW-0479">Metal-binding</keyword>
<feature type="compositionally biased region" description="Polar residues" evidence="6">
    <location>
        <begin position="678"/>
        <end position="689"/>
    </location>
</feature>
<feature type="region of interest" description="Disordered" evidence="6">
    <location>
        <begin position="2338"/>
        <end position="2447"/>
    </location>
</feature>
<feature type="compositionally biased region" description="Polar residues" evidence="6">
    <location>
        <begin position="539"/>
        <end position="548"/>
    </location>
</feature>
<dbReference type="PANTHER" id="PTHR24403">
    <property type="entry name" value="ZINC FINGER PROTEIN"/>
    <property type="match status" value="1"/>
</dbReference>
<dbReference type="Proteomes" id="UP001178508">
    <property type="component" value="Chromosome 12"/>
</dbReference>
<dbReference type="Pfam" id="PF23075">
    <property type="entry name" value="zf-C2H2_ZNF462_11"/>
    <property type="match status" value="2"/>
</dbReference>
<keyword evidence="4" id="KW-0862">Zinc</keyword>
<dbReference type="PROSITE" id="PS00028">
    <property type="entry name" value="ZINC_FINGER_C2H2_1"/>
    <property type="match status" value="11"/>
</dbReference>
<evidence type="ECO:0000259" key="7">
    <source>
        <dbReference type="PROSITE" id="PS50157"/>
    </source>
</evidence>
<feature type="domain" description="C2H2-type" evidence="7">
    <location>
        <begin position="1289"/>
        <end position="1317"/>
    </location>
</feature>
<dbReference type="PANTHER" id="PTHR24403:SF58">
    <property type="entry name" value="ZINC FINGER PROTEIN 462"/>
    <property type="match status" value="1"/>
</dbReference>
<dbReference type="SUPFAM" id="SSF57667">
    <property type="entry name" value="beta-beta-alpha zinc fingers"/>
    <property type="match status" value="2"/>
</dbReference>
<feature type="compositionally biased region" description="Polar residues" evidence="6">
    <location>
        <begin position="237"/>
        <end position="255"/>
    </location>
</feature>
<feature type="compositionally biased region" description="Basic and acidic residues" evidence="6">
    <location>
        <begin position="2420"/>
        <end position="2433"/>
    </location>
</feature>
<dbReference type="GO" id="GO:0005634">
    <property type="term" value="C:nucleus"/>
    <property type="evidence" value="ECO:0007669"/>
    <property type="project" value="TreeGrafter"/>
</dbReference>
<dbReference type="Gene3D" id="3.30.160.60">
    <property type="entry name" value="Classic Zinc Finger"/>
    <property type="match status" value="6"/>
</dbReference>
<feature type="compositionally biased region" description="Polar residues" evidence="6">
    <location>
        <begin position="472"/>
        <end position="488"/>
    </location>
</feature>
<dbReference type="InterPro" id="IPR050688">
    <property type="entry name" value="Zinc_finger/UBP_domain"/>
</dbReference>
<evidence type="ECO:0000313" key="9">
    <source>
        <dbReference type="Proteomes" id="UP001178508"/>
    </source>
</evidence>
<evidence type="ECO:0000256" key="2">
    <source>
        <dbReference type="ARBA" id="ARBA00022737"/>
    </source>
</evidence>
<feature type="compositionally biased region" description="Acidic residues" evidence="6">
    <location>
        <begin position="2406"/>
        <end position="2419"/>
    </location>
</feature>
<feature type="domain" description="C2H2-type" evidence="7">
    <location>
        <begin position="1718"/>
        <end position="1745"/>
    </location>
</feature>
<feature type="compositionally biased region" description="Basic and acidic residues" evidence="6">
    <location>
        <begin position="2349"/>
        <end position="2364"/>
    </location>
</feature>
<feature type="region of interest" description="Disordered" evidence="6">
    <location>
        <begin position="234"/>
        <end position="312"/>
    </location>
</feature>
<evidence type="ECO:0000256" key="6">
    <source>
        <dbReference type="SAM" id="MobiDB-lite"/>
    </source>
</evidence>